<dbReference type="Proteomes" id="UP000002420">
    <property type="component" value="Chromosome"/>
</dbReference>
<evidence type="ECO:0000256" key="4">
    <source>
        <dbReference type="ARBA" id="ARBA00022723"/>
    </source>
</evidence>
<dbReference type="SFLD" id="SFLDG01067">
    <property type="entry name" value="SPASM/twitch_domain_containing"/>
    <property type="match status" value="1"/>
</dbReference>
<dbReference type="GO" id="GO:0016491">
    <property type="term" value="F:oxidoreductase activity"/>
    <property type="evidence" value="ECO:0007669"/>
    <property type="project" value="InterPro"/>
</dbReference>
<reference evidence="8 9" key="1">
    <citation type="submission" date="2008-05" db="EMBL/GenBank/DDBJ databases">
        <title>Complete sequence of chromosome of Geobacter lovleyi SZ.</title>
        <authorList>
            <consortium name="US DOE Joint Genome Institute"/>
            <person name="Lucas S."/>
            <person name="Copeland A."/>
            <person name="Lapidus A."/>
            <person name="Glavina del Rio T."/>
            <person name="Dalin E."/>
            <person name="Tice H."/>
            <person name="Bruce D."/>
            <person name="Goodwin L."/>
            <person name="Pitluck S."/>
            <person name="Chertkov O."/>
            <person name="Meincke L."/>
            <person name="Brettin T."/>
            <person name="Detter J.C."/>
            <person name="Han C."/>
            <person name="Tapia R."/>
            <person name="Kuske C.R."/>
            <person name="Schmutz J."/>
            <person name="Larimer F."/>
            <person name="Land M."/>
            <person name="Hauser L."/>
            <person name="Kyrpides N."/>
            <person name="Mikhailova N."/>
            <person name="Sung Y."/>
            <person name="Fletcher K.E."/>
            <person name="Ritalahti K.M."/>
            <person name="Loeffler F.E."/>
            <person name="Richardson P."/>
        </authorList>
    </citation>
    <scope>NUCLEOTIDE SEQUENCE [LARGE SCALE GENOMIC DNA]</scope>
    <source>
        <strain evidence="9">ATCC BAA-1151 / DSM 17278 / SZ</strain>
    </source>
</reference>
<dbReference type="EMBL" id="CP001089">
    <property type="protein sequence ID" value="ACD94302.1"/>
    <property type="molecule type" value="Genomic_DNA"/>
</dbReference>
<dbReference type="CDD" id="cd01335">
    <property type="entry name" value="Radical_SAM"/>
    <property type="match status" value="1"/>
</dbReference>
<evidence type="ECO:0000313" key="8">
    <source>
        <dbReference type="EMBL" id="ACD94302.1"/>
    </source>
</evidence>
<dbReference type="Pfam" id="PF04055">
    <property type="entry name" value="Radical_SAM"/>
    <property type="match status" value="1"/>
</dbReference>
<dbReference type="InterPro" id="IPR013785">
    <property type="entry name" value="Aldolase_TIM"/>
</dbReference>
<dbReference type="UniPathway" id="UPA00782"/>
<dbReference type="InterPro" id="IPR023885">
    <property type="entry name" value="4Fe4S-binding_SPASM_dom"/>
</dbReference>
<dbReference type="PANTHER" id="PTHR43787">
    <property type="entry name" value="FEMO COFACTOR BIOSYNTHESIS PROTEIN NIFB-RELATED"/>
    <property type="match status" value="1"/>
</dbReference>
<feature type="domain" description="Radical SAM core" evidence="7">
    <location>
        <begin position="80"/>
        <end position="307"/>
    </location>
</feature>
<dbReference type="NCBIfam" id="TIGR04280">
    <property type="entry name" value="geopep_mat_rSAM"/>
    <property type="match status" value="1"/>
</dbReference>
<gene>
    <name evidence="8" type="ordered locus">Glov_0575</name>
</gene>
<dbReference type="SUPFAM" id="SSF102114">
    <property type="entry name" value="Radical SAM enzymes"/>
    <property type="match status" value="1"/>
</dbReference>
<dbReference type="Gene3D" id="3.20.20.70">
    <property type="entry name" value="Aldolase class I"/>
    <property type="match status" value="1"/>
</dbReference>
<dbReference type="eggNOG" id="COG0641">
    <property type="taxonomic scope" value="Bacteria"/>
</dbReference>
<keyword evidence="6" id="KW-0411">Iron-sulfur</keyword>
<evidence type="ECO:0000256" key="6">
    <source>
        <dbReference type="ARBA" id="ARBA00023014"/>
    </source>
</evidence>
<dbReference type="HOGENOM" id="CLU_009273_3_1_7"/>
<evidence type="ECO:0000256" key="5">
    <source>
        <dbReference type="ARBA" id="ARBA00023004"/>
    </source>
</evidence>
<dbReference type="OrthoDB" id="308557at2"/>
<dbReference type="SFLD" id="SFLDG01386">
    <property type="entry name" value="main_SPASM_domain-containing"/>
    <property type="match status" value="1"/>
</dbReference>
<evidence type="ECO:0000313" key="9">
    <source>
        <dbReference type="Proteomes" id="UP000002420"/>
    </source>
</evidence>
<evidence type="ECO:0000259" key="7">
    <source>
        <dbReference type="PROSITE" id="PS51918"/>
    </source>
</evidence>
<sequence>MPFSRYVITFPDPQRPGFVILYSTRKGSVVRVPEQLLTSIANNTLSPEERATLQQLQLWTDDLEAERSKMAAIIDHTNAHTPLFSATVVLTLACNLACPYCFEEPFRDGQEMSEETGRILVDYLIREQLDQGRNVELRFYGGEPLMATTRLKGIATPLLAAAANRGRTFSFSLVTNATLLTRAVVEELLPLGLKSAVITLDGPPETHDRQRPFVSGKGSFKTIIDNLTAVYDLVTIKPGGNFTRDNYRRFPEMLDLLLEAGLDPAQLGPVQFSPIHPKSGLFDPHAAACVLANEPWLIEANLFLREEILRRGFTVEKLQMGICMIDLEQTLVVNYDGSLYKCPSLMGWPEFCVGTLADGLGDYHASHRLDIWKNDECLDCAYLPLCFGGCRLLTLQKNGAIDTVDCHRAMLDASLERLVLQDLGVRMSDLQPAC</sequence>
<dbReference type="GO" id="GO:0046872">
    <property type="term" value="F:metal ion binding"/>
    <property type="evidence" value="ECO:0007669"/>
    <property type="project" value="UniProtKB-KW"/>
</dbReference>
<keyword evidence="2" id="KW-0004">4Fe-4S</keyword>
<dbReference type="PROSITE" id="PS51918">
    <property type="entry name" value="RADICAL_SAM"/>
    <property type="match status" value="1"/>
</dbReference>
<dbReference type="InterPro" id="IPR026322">
    <property type="entry name" value="Geopep_mat_rSAM"/>
</dbReference>
<evidence type="ECO:0000256" key="3">
    <source>
        <dbReference type="ARBA" id="ARBA00022691"/>
    </source>
</evidence>
<evidence type="ECO:0000256" key="2">
    <source>
        <dbReference type="ARBA" id="ARBA00022485"/>
    </source>
</evidence>
<dbReference type="KEGG" id="glo:Glov_0575"/>
<proteinExistence type="predicted"/>
<dbReference type="AlphaFoldDB" id="B3E390"/>
<keyword evidence="9" id="KW-1185">Reference proteome</keyword>
<dbReference type="STRING" id="398767.Glov_0575"/>
<dbReference type="RefSeq" id="WP_012468658.1">
    <property type="nucleotide sequence ID" value="NC_010814.1"/>
</dbReference>
<dbReference type="InterPro" id="IPR007197">
    <property type="entry name" value="rSAM"/>
</dbReference>
<keyword evidence="3" id="KW-0949">S-adenosyl-L-methionine</keyword>
<dbReference type="InterPro" id="IPR023867">
    <property type="entry name" value="Sulphatase_maturase_rSAM"/>
</dbReference>
<evidence type="ECO:0000256" key="1">
    <source>
        <dbReference type="ARBA" id="ARBA00001966"/>
    </source>
</evidence>
<organism evidence="8 9">
    <name type="scientific">Trichlorobacter lovleyi (strain ATCC BAA-1151 / DSM 17278 / SZ)</name>
    <name type="common">Geobacter lovleyi</name>
    <dbReference type="NCBI Taxonomy" id="398767"/>
    <lineage>
        <taxon>Bacteria</taxon>
        <taxon>Pseudomonadati</taxon>
        <taxon>Thermodesulfobacteriota</taxon>
        <taxon>Desulfuromonadia</taxon>
        <taxon>Geobacterales</taxon>
        <taxon>Geobacteraceae</taxon>
        <taxon>Trichlorobacter</taxon>
    </lineage>
</organism>
<keyword evidence="5" id="KW-0408">Iron</keyword>
<dbReference type="PANTHER" id="PTHR43787:SF3">
    <property type="entry name" value="ARYLSULFATASE REGULATORY PROTEIN"/>
    <property type="match status" value="1"/>
</dbReference>
<dbReference type="SFLD" id="SFLDS00029">
    <property type="entry name" value="Radical_SAM"/>
    <property type="match status" value="1"/>
</dbReference>
<dbReference type="SFLD" id="SFLDG01384">
    <property type="entry name" value="thioether_bond_formation_requi"/>
    <property type="match status" value="1"/>
</dbReference>
<protein>
    <submittedName>
        <fullName evidence="8">Radical SAM domain protein</fullName>
    </submittedName>
</protein>
<comment type="cofactor">
    <cofactor evidence="1">
        <name>[4Fe-4S] cluster</name>
        <dbReference type="ChEBI" id="CHEBI:49883"/>
    </cofactor>
</comment>
<dbReference type="GO" id="GO:0051539">
    <property type="term" value="F:4 iron, 4 sulfur cluster binding"/>
    <property type="evidence" value="ECO:0007669"/>
    <property type="project" value="UniProtKB-KW"/>
</dbReference>
<name>B3E390_TRIL1</name>
<keyword evidence="4" id="KW-0479">Metal-binding</keyword>
<dbReference type="NCBIfam" id="TIGR04085">
    <property type="entry name" value="rSAM_more_4Fe4S"/>
    <property type="match status" value="1"/>
</dbReference>
<dbReference type="InterPro" id="IPR058240">
    <property type="entry name" value="rSAM_sf"/>
</dbReference>
<accession>B3E390</accession>